<keyword evidence="4" id="KW-0804">Transcription</keyword>
<evidence type="ECO:0000256" key="6">
    <source>
        <dbReference type="SAM" id="MobiDB-lite"/>
    </source>
</evidence>
<dbReference type="GO" id="GO:0000977">
    <property type="term" value="F:RNA polymerase II transcription regulatory region sequence-specific DNA binding"/>
    <property type="evidence" value="ECO:0007669"/>
    <property type="project" value="TreeGrafter"/>
</dbReference>
<comment type="subcellular location">
    <subcellularLocation>
        <location evidence="1">Nucleus</location>
    </subcellularLocation>
</comment>
<dbReference type="GO" id="GO:0090575">
    <property type="term" value="C:RNA polymerase II transcription regulator complex"/>
    <property type="evidence" value="ECO:0007669"/>
    <property type="project" value="TreeGrafter"/>
</dbReference>
<evidence type="ECO:0000259" key="7">
    <source>
        <dbReference type="PROSITE" id="PS50888"/>
    </source>
</evidence>
<organism evidence="8 9">
    <name type="scientific">Centaurea solstitialis</name>
    <name type="common">yellow star-thistle</name>
    <dbReference type="NCBI Taxonomy" id="347529"/>
    <lineage>
        <taxon>Eukaryota</taxon>
        <taxon>Viridiplantae</taxon>
        <taxon>Streptophyta</taxon>
        <taxon>Embryophyta</taxon>
        <taxon>Tracheophyta</taxon>
        <taxon>Spermatophyta</taxon>
        <taxon>Magnoliopsida</taxon>
        <taxon>eudicotyledons</taxon>
        <taxon>Gunneridae</taxon>
        <taxon>Pentapetalae</taxon>
        <taxon>asterids</taxon>
        <taxon>campanulids</taxon>
        <taxon>Asterales</taxon>
        <taxon>Asteraceae</taxon>
        <taxon>Carduoideae</taxon>
        <taxon>Cardueae</taxon>
        <taxon>Centaureinae</taxon>
        <taxon>Centaurea</taxon>
    </lineage>
</organism>
<keyword evidence="3" id="KW-0238">DNA-binding</keyword>
<evidence type="ECO:0000256" key="5">
    <source>
        <dbReference type="ARBA" id="ARBA00023242"/>
    </source>
</evidence>
<accession>A0AA38T6R4</accession>
<dbReference type="InterPro" id="IPR015660">
    <property type="entry name" value="MASH1/Ascl1a-like"/>
</dbReference>
<dbReference type="SUPFAM" id="SSF47459">
    <property type="entry name" value="HLH, helix-loop-helix DNA-binding domain"/>
    <property type="match status" value="1"/>
</dbReference>
<feature type="compositionally biased region" description="Basic residues" evidence="6">
    <location>
        <begin position="49"/>
        <end position="59"/>
    </location>
</feature>
<feature type="region of interest" description="Disordered" evidence="6">
    <location>
        <begin position="43"/>
        <end position="72"/>
    </location>
</feature>
<protein>
    <recommendedName>
        <fullName evidence="7">BHLH domain-containing protein</fullName>
    </recommendedName>
</protein>
<keyword evidence="9" id="KW-1185">Reference proteome</keyword>
<dbReference type="PANTHER" id="PTHR13935">
    <property type="entry name" value="ACHAETE-SCUTE TRANSCRIPTION FACTOR-RELATED"/>
    <property type="match status" value="1"/>
</dbReference>
<comment type="caution">
    <text evidence="8">The sequence shown here is derived from an EMBL/GenBank/DDBJ whole genome shotgun (WGS) entry which is preliminary data.</text>
</comment>
<dbReference type="PANTHER" id="PTHR13935:SF106">
    <property type="entry name" value="ACHAETE-SCUTE COMPLEX PROTEIN T5-RELATED"/>
    <property type="match status" value="1"/>
</dbReference>
<dbReference type="GO" id="GO:0000981">
    <property type="term" value="F:DNA-binding transcription factor activity, RNA polymerase II-specific"/>
    <property type="evidence" value="ECO:0007669"/>
    <property type="project" value="TreeGrafter"/>
</dbReference>
<dbReference type="AlphaFoldDB" id="A0AA38T6R4"/>
<dbReference type="EMBL" id="JARYMX010000006">
    <property type="protein sequence ID" value="KAJ9545847.1"/>
    <property type="molecule type" value="Genomic_DNA"/>
</dbReference>
<evidence type="ECO:0000256" key="1">
    <source>
        <dbReference type="ARBA" id="ARBA00004123"/>
    </source>
</evidence>
<dbReference type="GO" id="GO:0046983">
    <property type="term" value="F:protein dimerization activity"/>
    <property type="evidence" value="ECO:0007669"/>
    <property type="project" value="InterPro"/>
</dbReference>
<feature type="non-terminal residue" evidence="8">
    <location>
        <position position="1"/>
    </location>
</feature>
<sequence length="233" mass="26138">MFSFQQSDHELVVNDQPYLISFQQDQDQDHGVVDLGEHVSMVEGTSKTTTRKRGGKKALNKPNLGADGDQDDGQIQKKVVHREIERQRRKEMANLYASLKGLLPPEFVKGSHSMSDHMQQAVHYIKQMQENVEGLGMRRDQLKKFSNVNGNEGLMNQLIPNTVSVSSCNGGVEVLINSCSIEEGFVLSRLLSTLVKDGFNVTSCISTKINDRLLHSIKSEVVCIHINHFNLYV</sequence>
<dbReference type="Proteomes" id="UP001172457">
    <property type="component" value="Chromosome 6"/>
</dbReference>
<evidence type="ECO:0000313" key="8">
    <source>
        <dbReference type="EMBL" id="KAJ9545847.1"/>
    </source>
</evidence>
<dbReference type="PROSITE" id="PS50888">
    <property type="entry name" value="BHLH"/>
    <property type="match status" value="1"/>
</dbReference>
<proteinExistence type="predicted"/>
<gene>
    <name evidence="8" type="ORF">OSB04_025554</name>
</gene>
<dbReference type="InterPro" id="IPR036638">
    <property type="entry name" value="HLH_DNA-bd_sf"/>
</dbReference>
<evidence type="ECO:0000256" key="2">
    <source>
        <dbReference type="ARBA" id="ARBA00023015"/>
    </source>
</evidence>
<evidence type="ECO:0000313" key="9">
    <source>
        <dbReference type="Proteomes" id="UP001172457"/>
    </source>
</evidence>
<feature type="domain" description="BHLH" evidence="7">
    <location>
        <begin position="76"/>
        <end position="128"/>
    </location>
</feature>
<keyword evidence="5" id="KW-0539">Nucleus</keyword>
<dbReference type="InterPro" id="IPR011598">
    <property type="entry name" value="bHLH_dom"/>
</dbReference>
<name>A0AA38T6R4_9ASTR</name>
<evidence type="ECO:0000256" key="4">
    <source>
        <dbReference type="ARBA" id="ARBA00023163"/>
    </source>
</evidence>
<evidence type="ECO:0000256" key="3">
    <source>
        <dbReference type="ARBA" id="ARBA00023125"/>
    </source>
</evidence>
<reference evidence="8" key="1">
    <citation type="submission" date="2023-03" db="EMBL/GenBank/DDBJ databases">
        <title>Chromosome-scale reference genome and RAD-based genetic map of yellow starthistle (Centaurea solstitialis) reveal putative structural variation and QTLs associated with invader traits.</title>
        <authorList>
            <person name="Reatini B."/>
            <person name="Cang F.A."/>
            <person name="Jiang Q."/>
            <person name="Mckibben M.T.W."/>
            <person name="Barker M.S."/>
            <person name="Rieseberg L.H."/>
            <person name="Dlugosch K.M."/>
        </authorList>
    </citation>
    <scope>NUCLEOTIDE SEQUENCE</scope>
    <source>
        <strain evidence="8">CAN-66</strain>
        <tissue evidence="8">Leaf</tissue>
    </source>
</reference>
<keyword evidence="2" id="KW-0805">Transcription regulation</keyword>
<dbReference type="CDD" id="cd18914">
    <property type="entry name" value="bHLH_AtORG2_like"/>
    <property type="match status" value="1"/>
</dbReference>
<dbReference type="Pfam" id="PF00010">
    <property type="entry name" value="HLH"/>
    <property type="match status" value="1"/>
</dbReference>
<dbReference type="SMART" id="SM00353">
    <property type="entry name" value="HLH"/>
    <property type="match status" value="1"/>
</dbReference>
<dbReference type="Gene3D" id="4.10.280.10">
    <property type="entry name" value="Helix-loop-helix DNA-binding domain"/>
    <property type="match status" value="1"/>
</dbReference>